<name>A0A8H5CKU7_9AGAR</name>
<evidence type="ECO:0000313" key="4">
    <source>
        <dbReference type="Proteomes" id="UP000559256"/>
    </source>
</evidence>
<evidence type="ECO:0000313" key="3">
    <source>
        <dbReference type="EMBL" id="KAF5342781.1"/>
    </source>
</evidence>
<feature type="coiled-coil region" evidence="1">
    <location>
        <begin position="162"/>
        <end position="210"/>
    </location>
</feature>
<keyword evidence="4" id="KW-1185">Reference proteome</keyword>
<dbReference type="OrthoDB" id="3117836at2759"/>
<evidence type="ECO:0000256" key="2">
    <source>
        <dbReference type="SAM" id="MobiDB-lite"/>
    </source>
</evidence>
<keyword evidence="1" id="KW-0175">Coiled coil</keyword>
<comment type="caution">
    <text evidence="3">The sequence shown here is derived from an EMBL/GenBank/DDBJ whole genome shotgun (WGS) entry which is preliminary data.</text>
</comment>
<evidence type="ECO:0000256" key="1">
    <source>
        <dbReference type="SAM" id="Coils"/>
    </source>
</evidence>
<gene>
    <name evidence="3" type="ORF">D9758_017121</name>
</gene>
<reference evidence="3 4" key="1">
    <citation type="journal article" date="2020" name="ISME J.">
        <title>Uncovering the hidden diversity of litter-decomposition mechanisms in mushroom-forming fungi.</title>
        <authorList>
            <person name="Floudas D."/>
            <person name="Bentzer J."/>
            <person name="Ahren D."/>
            <person name="Johansson T."/>
            <person name="Persson P."/>
            <person name="Tunlid A."/>
        </authorList>
    </citation>
    <scope>NUCLEOTIDE SEQUENCE [LARGE SCALE GENOMIC DNA]</scope>
    <source>
        <strain evidence="3 4">CBS 291.85</strain>
    </source>
</reference>
<feature type="region of interest" description="Disordered" evidence="2">
    <location>
        <begin position="25"/>
        <end position="46"/>
    </location>
</feature>
<sequence length="228" mass="26050">MKREAELVEPRTPKRQNTLVIESSQSPEVLVHSTPCKAEPRHSPDVFSRTEEIDDLVEGNTTIVSTNITESPSKTDLLGRDENQTDKEARINELREQYSKDLGRVKFWKDPSMIDIPVGMITVTEPRPFLIRRYGNPPSPVSQCKKRIDQLADTLYDSNLRCEALSLNLQAASYALESAERERDRAVEEHTKLRKEVVGLHCELRRLQDRIKTGGWDLIRLSDSVDIV</sequence>
<protein>
    <submittedName>
        <fullName evidence="3">Uncharacterized protein</fullName>
    </submittedName>
</protein>
<organism evidence="3 4">
    <name type="scientific">Tetrapyrgos nigripes</name>
    <dbReference type="NCBI Taxonomy" id="182062"/>
    <lineage>
        <taxon>Eukaryota</taxon>
        <taxon>Fungi</taxon>
        <taxon>Dikarya</taxon>
        <taxon>Basidiomycota</taxon>
        <taxon>Agaricomycotina</taxon>
        <taxon>Agaricomycetes</taxon>
        <taxon>Agaricomycetidae</taxon>
        <taxon>Agaricales</taxon>
        <taxon>Marasmiineae</taxon>
        <taxon>Marasmiaceae</taxon>
        <taxon>Tetrapyrgos</taxon>
    </lineage>
</organism>
<accession>A0A8H5CKU7</accession>
<dbReference type="Proteomes" id="UP000559256">
    <property type="component" value="Unassembled WGS sequence"/>
</dbReference>
<dbReference type="AlphaFoldDB" id="A0A8H5CKU7"/>
<proteinExistence type="predicted"/>
<dbReference type="EMBL" id="JAACJM010000156">
    <property type="protein sequence ID" value="KAF5342781.1"/>
    <property type="molecule type" value="Genomic_DNA"/>
</dbReference>